<evidence type="ECO:0000256" key="1">
    <source>
        <dbReference type="SAM" id="SignalP"/>
    </source>
</evidence>
<name>A0ABP7NJS8_9GAMM</name>
<dbReference type="SUPFAM" id="SSF52833">
    <property type="entry name" value="Thioredoxin-like"/>
    <property type="match status" value="1"/>
</dbReference>
<sequence>MRGLTLTLLLGAGGANAAGADAEVVEVYKTPWCGCCADWVDHMSANGFEVKVHQIEDLAPIKQKFGVPTSLQSCHTAEIGGYTFEGHVPAEDVHRVLKEKPDVKGLAVPGMPIGSPGMETGGAPDKYDVIQFGEKGQAVYSSHVGLREPPSQD</sequence>
<evidence type="ECO:0000313" key="3">
    <source>
        <dbReference type="Proteomes" id="UP001501337"/>
    </source>
</evidence>
<feature type="chain" id="PRO_5047083811" evidence="1">
    <location>
        <begin position="18"/>
        <end position="153"/>
    </location>
</feature>
<keyword evidence="1" id="KW-0732">Signal</keyword>
<comment type="caution">
    <text evidence="2">The sequence shown here is derived from an EMBL/GenBank/DDBJ whole genome shotgun (WGS) entry which is preliminary data.</text>
</comment>
<proteinExistence type="predicted"/>
<dbReference type="Pfam" id="PF04214">
    <property type="entry name" value="DUF411"/>
    <property type="match status" value="1"/>
</dbReference>
<evidence type="ECO:0000313" key="2">
    <source>
        <dbReference type="EMBL" id="GAA3947351.1"/>
    </source>
</evidence>
<organism evidence="2 3">
    <name type="scientific">Allohahella marinimesophila</name>
    <dbReference type="NCBI Taxonomy" id="1054972"/>
    <lineage>
        <taxon>Bacteria</taxon>
        <taxon>Pseudomonadati</taxon>
        <taxon>Pseudomonadota</taxon>
        <taxon>Gammaproteobacteria</taxon>
        <taxon>Oceanospirillales</taxon>
        <taxon>Hahellaceae</taxon>
        <taxon>Allohahella</taxon>
    </lineage>
</organism>
<dbReference type="EMBL" id="BAABBO010000001">
    <property type="protein sequence ID" value="GAA3947351.1"/>
    <property type="molecule type" value="Genomic_DNA"/>
</dbReference>
<keyword evidence="3" id="KW-1185">Reference proteome</keyword>
<feature type="signal peptide" evidence="1">
    <location>
        <begin position="1"/>
        <end position="17"/>
    </location>
</feature>
<reference evidence="3" key="1">
    <citation type="journal article" date="2019" name="Int. J. Syst. Evol. Microbiol.">
        <title>The Global Catalogue of Microorganisms (GCM) 10K type strain sequencing project: providing services to taxonomists for standard genome sequencing and annotation.</title>
        <authorList>
            <consortium name="The Broad Institute Genomics Platform"/>
            <consortium name="The Broad Institute Genome Sequencing Center for Infectious Disease"/>
            <person name="Wu L."/>
            <person name="Ma J."/>
        </authorList>
    </citation>
    <scope>NUCLEOTIDE SEQUENCE [LARGE SCALE GENOMIC DNA]</scope>
    <source>
        <strain evidence="3">JCM 17555</strain>
    </source>
</reference>
<dbReference type="InterPro" id="IPR036249">
    <property type="entry name" value="Thioredoxin-like_sf"/>
</dbReference>
<dbReference type="Proteomes" id="UP001501337">
    <property type="component" value="Unassembled WGS sequence"/>
</dbReference>
<protein>
    <submittedName>
        <fullName evidence="2">DUF411 domain-containing protein</fullName>
    </submittedName>
</protein>
<dbReference type="InterPro" id="IPR007332">
    <property type="entry name" value="DUF411"/>
</dbReference>
<gene>
    <name evidence="2" type="ORF">GCM10022278_03190</name>
</gene>
<accession>A0ABP7NJS8</accession>